<evidence type="ECO:0000256" key="1">
    <source>
        <dbReference type="SAM" id="MobiDB-lite"/>
    </source>
</evidence>
<protein>
    <submittedName>
        <fullName evidence="2">Uncharacterized protein</fullName>
    </submittedName>
</protein>
<accession>A0A6G7YRJ4</accession>
<dbReference type="KEGG" id="spii:G7077_11020"/>
<dbReference type="Proteomes" id="UP000503222">
    <property type="component" value="Chromosome"/>
</dbReference>
<evidence type="ECO:0000313" key="2">
    <source>
        <dbReference type="EMBL" id="QIK79354.1"/>
    </source>
</evidence>
<feature type="region of interest" description="Disordered" evidence="1">
    <location>
        <begin position="19"/>
        <end position="52"/>
    </location>
</feature>
<dbReference type="EMBL" id="CP049869">
    <property type="protein sequence ID" value="QIK79354.1"/>
    <property type="molecule type" value="Genomic_DNA"/>
</dbReference>
<keyword evidence="3" id="KW-1185">Reference proteome</keyword>
<dbReference type="AlphaFoldDB" id="A0A6G7YRJ4"/>
<sequence>MPGGECAEIRRPILLSKPSAVRMDGGGSMPTAAGSNGGVFADLSPTHQYAPSHSRTFAEEAEWCRARATTAATKEDAQMLLRIAAAFDELHASGGFQRRWRP</sequence>
<reference evidence="2 3" key="1">
    <citation type="submission" date="2020-03" db="EMBL/GenBank/DDBJ databases">
        <title>Sphingomonas sp. nov., isolated from fish.</title>
        <authorList>
            <person name="Hyun D.-W."/>
            <person name="Bae J.-W."/>
        </authorList>
    </citation>
    <scope>NUCLEOTIDE SEQUENCE [LARGE SCALE GENOMIC DNA]</scope>
    <source>
        <strain evidence="2 3">HDW15B</strain>
    </source>
</reference>
<proteinExistence type="predicted"/>
<gene>
    <name evidence="2" type="ORF">G7077_11020</name>
</gene>
<organism evidence="2 3">
    <name type="scientific">Sphingomonas piscis</name>
    <dbReference type="NCBI Taxonomy" id="2714943"/>
    <lineage>
        <taxon>Bacteria</taxon>
        <taxon>Pseudomonadati</taxon>
        <taxon>Pseudomonadota</taxon>
        <taxon>Alphaproteobacteria</taxon>
        <taxon>Sphingomonadales</taxon>
        <taxon>Sphingomonadaceae</taxon>
        <taxon>Sphingomonas</taxon>
    </lineage>
</organism>
<name>A0A6G7YRJ4_9SPHN</name>
<dbReference type="RefSeq" id="WP_166411742.1">
    <property type="nucleotide sequence ID" value="NZ_CP049869.1"/>
</dbReference>
<evidence type="ECO:0000313" key="3">
    <source>
        <dbReference type="Proteomes" id="UP000503222"/>
    </source>
</evidence>